<gene>
    <name evidence="2" type="ORF">Ami3637_09965</name>
</gene>
<dbReference type="Proteomes" id="UP000463883">
    <property type="component" value="Chromosome"/>
</dbReference>
<feature type="transmembrane region" description="Helical" evidence="1">
    <location>
        <begin position="54"/>
        <end position="73"/>
    </location>
</feature>
<evidence type="ECO:0000313" key="3">
    <source>
        <dbReference type="Proteomes" id="UP000463883"/>
    </source>
</evidence>
<reference evidence="2 3" key="1">
    <citation type="submission" date="2020-01" db="EMBL/GenBank/DDBJ databases">
        <title>Genomic analysis of Aminipila sp. CBA3637.</title>
        <authorList>
            <person name="Kim Y.B."/>
            <person name="Roh S.W."/>
        </authorList>
    </citation>
    <scope>NUCLEOTIDE SEQUENCE [LARGE SCALE GENOMIC DNA]</scope>
    <source>
        <strain evidence="2 3">CBA3637</strain>
    </source>
</reference>
<dbReference type="RefSeq" id="WP_162362447.1">
    <property type="nucleotide sequence ID" value="NZ_CP047591.1"/>
</dbReference>
<protein>
    <submittedName>
        <fullName evidence="2">Uncharacterized protein</fullName>
    </submittedName>
</protein>
<dbReference type="EMBL" id="CP047591">
    <property type="protein sequence ID" value="QHI72680.1"/>
    <property type="molecule type" value="Genomic_DNA"/>
</dbReference>
<sequence length="299" mass="35727">MEEKINWKENEVVPKMWKCIKMIIIISIAIFLILFPYILEKINIDFIRNADRLSYYGAIFGGFVTIIGIYITLKHNQRITSEERRKSVLPLITIYEITEMWQNSNVIFKNLNTIEKLQNDFRYFPKKWWDNINYKENIFQFYEDRIDYQNLISDYSKVLIVENVEKFLENKIQEHIYVPFSFCNSGIGTALNLKIQIGLANGDTVDKNKYILNTFEENLKVGEDCKISFYTWKCKYIPRECRVKLTYNDIYLNKYEQIHDVIFTDRPFFTLTTTINQNLIKKKSKVKHLAFLSIPYIGK</sequence>
<proteinExistence type="predicted"/>
<accession>A0A6P1MDF6</accession>
<keyword evidence="3" id="KW-1185">Reference proteome</keyword>
<keyword evidence="1" id="KW-0472">Membrane</keyword>
<dbReference type="KEGG" id="amic:Ami3637_09965"/>
<name>A0A6P1MDF6_9FIRM</name>
<dbReference type="AlphaFoldDB" id="A0A6P1MDF6"/>
<feature type="transmembrane region" description="Helical" evidence="1">
    <location>
        <begin position="20"/>
        <end position="39"/>
    </location>
</feature>
<evidence type="ECO:0000313" key="2">
    <source>
        <dbReference type="EMBL" id="QHI72680.1"/>
    </source>
</evidence>
<keyword evidence="1" id="KW-0812">Transmembrane</keyword>
<organism evidence="2 3">
    <name type="scientific">Aminipila terrae</name>
    <dbReference type="NCBI Taxonomy" id="2697030"/>
    <lineage>
        <taxon>Bacteria</taxon>
        <taxon>Bacillati</taxon>
        <taxon>Bacillota</taxon>
        <taxon>Clostridia</taxon>
        <taxon>Peptostreptococcales</taxon>
        <taxon>Anaerovoracaceae</taxon>
        <taxon>Aminipila</taxon>
    </lineage>
</organism>
<evidence type="ECO:0000256" key="1">
    <source>
        <dbReference type="SAM" id="Phobius"/>
    </source>
</evidence>
<keyword evidence="1" id="KW-1133">Transmembrane helix</keyword>